<dbReference type="AlphaFoldDB" id="A0A2C9P2A6"/>
<sequence>MDIEVLKRSLDRTDALESVVRELISVLTPEQLSAFQSNTKKRWELAEKNAPSELADTISRTKALALKLSGIGN</sequence>
<dbReference type="RefSeq" id="WP_088730722.1">
    <property type="nucleotide sequence ID" value="NZ_CP022117.1"/>
</dbReference>
<name>A0A2C9P2A6_SALET</name>
<gene>
    <name evidence="1" type="ORF">LFZ25_14290</name>
</gene>
<protein>
    <submittedName>
        <fullName evidence="1">Uncharacterized protein</fullName>
    </submittedName>
</protein>
<evidence type="ECO:0000313" key="2">
    <source>
        <dbReference type="Proteomes" id="UP000197157"/>
    </source>
</evidence>
<accession>A0A2C9P2A6</accession>
<organism evidence="1 2">
    <name type="scientific">Salmonella enterica subsp. enterica serovar Macclesfield str. S-1643</name>
    <dbReference type="NCBI Taxonomy" id="1242107"/>
    <lineage>
        <taxon>Bacteria</taxon>
        <taxon>Pseudomonadati</taxon>
        <taxon>Pseudomonadota</taxon>
        <taxon>Gammaproteobacteria</taxon>
        <taxon>Enterobacterales</taxon>
        <taxon>Enterobacteriaceae</taxon>
        <taxon>Salmonella</taxon>
    </lineage>
</organism>
<reference evidence="1 2" key="1">
    <citation type="submission" date="2017-06" db="EMBL/GenBank/DDBJ databases">
        <title>Salmonella reference genomes for public health.</title>
        <authorList>
            <person name="Robertson J."/>
            <person name="Yoshida C."/>
            <person name="Gurnik S."/>
            <person name="Nash J."/>
        </authorList>
    </citation>
    <scope>NUCLEOTIDE SEQUENCE [LARGE SCALE GENOMIC DNA]</scope>
    <source>
        <strain evidence="1 2">S-1643</strain>
    </source>
</reference>
<dbReference type="EMBL" id="CP022117">
    <property type="protein sequence ID" value="ASG17031.1"/>
    <property type="molecule type" value="Genomic_DNA"/>
</dbReference>
<proteinExistence type="predicted"/>
<dbReference type="Proteomes" id="UP000197157">
    <property type="component" value="Chromosome"/>
</dbReference>
<evidence type="ECO:0000313" key="1">
    <source>
        <dbReference type="EMBL" id="ASG17031.1"/>
    </source>
</evidence>